<evidence type="ECO:0000256" key="8">
    <source>
        <dbReference type="ARBA" id="ARBA00023136"/>
    </source>
</evidence>
<comment type="similarity">
    <text evidence="2 10">Belongs to the mitochondrial carrier (TC 2.A.29) family.</text>
</comment>
<evidence type="ECO:0000256" key="5">
    <source>
        <dbReference type="ARBA" id="ARBA00022737"/>
    </source>
</evidence>
<keyword evidence="6" id="KW-0999">Mitochondrion inner membrane</keyword>
<dbReference type="Proteomes" id="UP000465221">
    <property type="component" value="Unassembled WGS sequence"/>
</dbReference>
<feature type="repeat" description="Solcar" evidence="9">
    <location>
        <begin position="7"/>
        <end position="112"/>
    </location>
</feature>
<gene>
    <name evidence="11" type="ORF">IFM46972_10662</name>
</gene>
<keyword evidence="4 9" id="KW-0812">Transmembrane</keyword>
<evidence type="ECO:0000256" key="1">
    <source>
        <dbReference type="ARBA" id="ARBA00004141"/>
    </source>
</evidence>
<evidence type="ECO:0000256" key="4">
    <source>
        <dbReference type="ARBA" id="ARBA00022692"/>
    </source>
</evidence>
<dbReference type="AlphaFoldDB" id="A0A8H3XQM8"/>
<keyword evidence="8 9" id="KW-0472">Membrane</keyword>
<keyword evidence="5" id="KW-0677">Repeat</keyword>
<name>A0A8H3XQM8_9EURO</name>
<dbReference type="Gene3D" id="1.50.40.10">
    <property type="entry name" value="Mitochondrial carrier domain"/>
    <property type="match status" value="2"/>
</dbReference>
<organism evidence="11 12">
    <name type="scientific">Aspergillus udagawae</name>
    <dbReference type="NCBI Taxonomy" id="91492"/>
    <lineage>
        <taxon>Eukaryota</taxon>
        <taxon>Fungi</taxon>
        <taxon>Dikarya</taxon>
        <taxon>Ascomycota</taxon>
        <taxon>Pezizomycotina</taxon>
        <taxon>Eurotiomycetes</taxon>
        <taxon>Eurotiomycetidae</taxon>
        <taxon>Eurotiales</taxon>
        <taxon>Aspergillaceae</taxon>
        <taxon>Aspergillus</taxon>
        <taxon>Aspergillus subgen. Fumigati</taxon>
    </lineage>
</organism>
<keyword evidence="7" id="KW-1133">Transmembrane helix</keyword>
<sequence>MTSNNQSSPWEAVASGTTAAILANATVYPLDTIKTRLQVQVHTRARCTETKDDECGKPPPVPTSYDNVVDAISHVVQEEVISDLYRGLSSSILSTASIISPTSTGRPKHGPCINISSNVTIFLTPMSCTTSIAVIVARQQTCRGADEAPSIAEVLRDIVRSEDGWMGLCRGLKVNLILVVNHMITYDLYQWLRGILLRFRKPLGFADAFRYSGLYPRSQPQLSHTLIVAKTMLQSKPPACRDGRPFRGFAEVLLLIIQHEGIRTLYKGLAPQIVKWFLVQGLMMMLKER</sequence>
<evidence type="ECO:0000256" key="6">
    <source>
        <dbReference type="ARBA" id="ARBA00022792"/>
    </source>
</evidence>
<dbReference type="PANTHER" id="PTHR45939">
    <property type="entry name" value="PEROXISOMAL MEMBRANE PROTEIN PMP34-RELATED"/>
    <property type="match status" value="1"/>
</dbReference>
<accession>A0A8H3XQM8</accession>
<comment type="caution">
    <text evidence="11">The sequence shown here is derived from an EMBL/GenBank/DDBJ whole genome shotgun (WGS) entry which is preliminary data.</text>
</comment>
<evidence type="ECO:0000256" key="3">
    <source>
        <dbReference type="ARBA" id="ARBA00022448"/>
    </source>
</evidence>
<reference evidence="11 12" key="1">
    <citation type="submission" date="2020-01" db="EMBL/GenBank/DDBJ databases">
        <title>Draft genome sequence of Aspergillus udagawae IFM 46972.</title>
        <authorList>
            <person name="Takahashi H."/>
            <person name="Yaguchi T."/>
        </authorList>
    </citation>
    <scope>NUCLEOTIDE SEQUENCE [LARGE SCALE GENOMIC DNA]</scope>
    <source>
        <strain evidence="11 12">IFM 46972</strain>
    </source>
</reference>
<keyword evidence="3 10" id="KW-0813">Transport</keyword>
<protein>
    <submittedName>
        <fullName evidence="11">Acyl-CoA dehydrogenase</fullName>
    </submittedName>
</protein>
<comment type="subcellular location">
    <subcellularLocation>
        <location evidence="1">Membrane</location>
        <topology evidence="1">Multi-pass membrane protein</topology>
    </subcellularLocation>
</comment>
<dbReference type="Pfam" id="PF00153">
    <property type="entry name" value="Mito_carr"/>
    <property type="match status" value="2"/>
</dbReference>
<proteinExistence type="inferred from homology"/>
<dbReference type="GO" id="GO:0015217">
    <property type="term" value="F:ADP transmembrane transporter activity"/>
    <property type="evidence" value="ECO:0007669"/>
    <property type="project" value="TreeGrafter"/>
</dbReference>
<evidence type="ECO:0000256" key="9">
    <source>
        <dbReference type="PROSITE-ProRule" id="PRU00282"/>
    </source>
</evidence>
<evidence type="ECO:0000313" key="11">
    <source>
        <dbReference type="EMBL" id="GFF57004.1"/>
    </source>
</evidence>
<dbReference type="InterPro" id="IPR052217">
    <property type="entry name" value="Mito/Peroxisomal_Carrier"/>
</dbReference>
<dbReference type="InterPro" id="IPR023395">
    <property type="entry name" value="MCP_dom_sf"/>
</dbReference>
<keyword evidence="6" id="KW-0496">Mitochondrion</keyword>
<dbReference type="SUPFAM" id="SSF103506">
    <property type="entry name" value="Mitochondrial carrier"/>
    <property type="match status" value="1"/>
</dbReference>
<dbReference type="GO" id="GO:0016020">
    <property type="term" value="C:membrane"/>
    <property type="evidence" value="ECO:0007669"/>
    <property type="project" value="UniProtKB-SubCell"/>
</dbReference>
<evidence type="ECO:0000256" key="7">
    <source>
        <dbReference type="ARBA" id="ARBA00022989"/>
    </source>
</evidence>
<dbReference type="EMBL" id="BLKC01000144">
    <property type="protein sequence ID" value="GFF57004.1"/>
    <property type="molecule type" value="Genomic_DNA"/>
</dbReference>
<evidence type="ECO:0000256" key="2">
    <source>
        <dbReference type="ARBA" id="ARBA00006375"/>
    </source>
</evidence>
<dbReference type="PANTHER" id="PTHR45939:SF1">
    <property type="entry name" value="MITOCHONDRIAL THIAMINE PYROPHOSPHATE CARRIER 1-RELATED"/>
    <property type="match status" value="1"/>
</dbReference>
<evidence type="ECO:0000256" key="10">
    <source>
        <dbReference type="RuleBase" id="RU000488"/>
    </source>
</evidence>
<dbReference type="PROSITE" id="PS50920">
    <property type="entry name" value="SOLCAR"/>
    <property type="match status" value="2"/>
</dbReference>
<feature type="repeat" description="Solcar" evidence="9">
    <location>
        <begin position="207"/>
        <end position="289"/>
    </location>
</feature>
<dbReference type="InterPro" id="IPR018108">
    <property type="entry name" value="MCP_transmembrane"/>
</dbReference>
<evidence type="ECO:0000313" key="12">
    <source>
        <dbReference type="Proteomes" id="UP000465221"/>
    </source>
</evidence>